<keyword evidence="4" id="KW-1185">Reference proteome</keyword>
<dbReference type="HAMAP" id="MF_00659">
    <property type="entry name" value="UPF0250"/>
    <property type="match status" value="1"/>
</dbReference>
<evidence type="ECO:0000313" key="4">
    <source>
        <dbReference type="Proteomes" id="UP000660708"/>
    </source>
</evidence>
<comment type="caution">
    <text evidence="3">The sequence shown here is derived from an EMBL/GenBank/DDBJ whole genome shotgun (WGS) entry which is preliminary data.</text>
</comment>
<evidence type="ECO:0000313" key="3">
    <source>
        <dbReference type="EMBL" id="MBE0345512.1"/>
    </source>
</evidence>
<dbReference type="InterPro" id="IPR027471">
    <property type="entry name" value="YbeD-like_sf"/>
</dbReference>
<comment type="similarity">
    <text evidence="1 2">Belongs to the UPF0250 family.</text>
</comment>
<dbReference type="Proteomes" id="UP000660708">
    <property type="component" value="Unassembled WGS sequence"/>
</dbReference>
<dbReference type="GO" id="GO:0005829">
    <property type="term" value="C:cytosol"/>
    <property type="evidence" value="ECO:0007669"/>
    <property type="project" value="TreeGrafter"/>
</dbReference>
<accession>A0A8I0T3R8</accession>
<dbReference type="Pfam" id="PF04359">
    <property type="entry name" value="DUF493"/>
    <property type="match status" value="1"/>
</dbReference>
<proteinExistence type="inferred from homology"/>
<evidence type="ECO:0000256" key="2">
    <source>
        <dbReference type="HAMAP-Rule" id="MF_00659"/>
    </source>
</evidence>
<evidence type="ECO:0000256" key="1">
    <source>
        <dbReference type="ARBA" id="ARBA00008460"/>
    </source>
</evidence>
<reference evidence="3 4" key="1">
    <citation type="submission" date="2015-06" db="EMBL/GenBank/DDBJ databases">
        <title>Genome sequence of Pseudoalteromonas peptidolytica.</title>
        <authorList>
            <person name="Xie B.-B."/>
            <person name="Rong J.-C."/>
            <person name="Qin Q.-L."/>
            <person name="Zhang Y.-Z."/>
        </authorList>
    </citation>
    <scope>NUCLEOTIDE SEQUENCE [LARGE SCALE GENOMIC DNA]</scope>
    <source>
        <strain evidence="3 4">F12-50-A1</strain>
    </source>
</reference>
<dbReference type="InterPro" id="IPR007454">
    <property type="entry name" value="UPF0250_YbeD-like"/>
</dbReference>
<dbReference type="AlphaFoldDB" id="A0A8I0T3R8"/>
<dbReference type="PANTHER" id="PTHR38036">
    <property type="entry name" value="UPF0250 PROTEIN YBED"/>
    <property type="match status" value="1"/>
</dbReference>
<dbReference type="NCBIfam" id="NF003447">
    <property type="entry name" value="PRK04998.1"/>
    <property type="match status" value="1"/>
</dbReference>
<gene>
    <name evidence="3" type="ORF">PPEP_a0404</name>
</gene>
<dbReference type="PANTHER" id="PTHR38036:SF1">
    <property type="entry name" value="UPF0250 PROTEIN YBED"/>
    <property type="match status" value="1"/>
</dbReference>
<organism evidence="3 4">
    <name type="scientific">Pseudoalteromonas peptidolytica F12-50-A1</name>
    <dbReference type="NCBI Taxonomy" id="1315280"/>
    <lineage>
        <taxon>Bacteria</taxon>
        <taxon>Pseudomonadati</taxon>
        <taxon>Pseudomonadota</taxon>
        <taxon>Gammaproteobacteria</taxon>
        <taxon>Alteromonadales</taxon>
        <taxon>Pseudoalteromonadaceae</taxon>
        <taxon>Pseudoalteromonas</taxon>
    </lineage>
</organism>
<dbReference type="EMBL" id="AQHF01000020">
    <property type="protein sequence ID" value="MBE0345512.1"/>
    <property type="molecule type" value="Genomic_DNA"/>
</dbReference>
<protein>
    <recommendedName>
        <fullName evidence="2">UPF0250 protein PPEP_a0404</fullName>
    </recommendedName>
</protein>
<sequence length="117" mass="13182">MSLKFKRIGITRQKHMQVVCCEDAVMVKPVKNTKFDEYLEFPCPFTFKIMGLANVNLTDQILAKLQVIAPGDYAPKVKPSSKGNYEAVSIVATVTSKEHIEQIYTEIGGIEDVRYIL</sequence>
<dbReference type="SUPFAM" id="SSF117991">
    <property type="entry name" value="YbeD/HP0495-like"/>
    <property type="match status" value="1"/>
</dbReference>
<name>A0A8I0T3R8_9GAMM</name>
<dbReference type="Gene3D" id="3.30.70.260">
    <property type="match status" value="1"/>
</dbReference>